<proteinExistence type="predicted"/>
<name>A0A1X2H8D0_SYNRA</name>
<dbReference type="STRING" id="13706.A0A1X2H8D0"/>
<evidence type="ECO:0000313" key="2">
    <source>
        <dbReference type="Proteomes" id="UP000242180"/>
    </source>
</evidence>
<comment type="caution">
    <text evidence="1">The sequence shown here is derived from an EMBL/GenBank/DDBJ whole genome shotgun (WGS) entry which is preliminary data.</text>
</comment>
<sequence>IQTLSRCEAVLLESIEREAYTTMIICTRFLNEAVSLASLKQGMDPMDIDNDALGDTLRETGARLIRRLHSAEMLNIVQAKRTTHFFHQTREIFRLLARLVSLVQKPDETNNLFREAFDIMTRVPGNENHGGQLLLAYLSSIAPHCRNLDEWFPEKGFTRLQDTKQSVATFVNTAILLLRTVAPTDEIQRRFVDTIRPFGAWNEMEEAFETNGWQLYVIAREAGAYRWNWMMYTVLQDLVKMVNLATANTFVN</sequence>
<dbReference type="InParanoid" id="A0A1X2H8D0"/>
<keyword evidence="2" id="KW-1185">Reference proteome</keyword>
<dbReference type="OrthoDB" id="275783at2759"/>
<accession>A0A1X2H8D0</accession>
<reference evidence="1 2" key="1">
    <citation type="submission" date="2016-07" db="EMBL/GenBank/DDBJ databases">
        <title>Pervasive Adenine N6-methylation of Active Genes in Fungi.</title>
        <authorList>
            <consortium name="DOE Joint Genome Institute"/>
            <person name="Mondo S.J."/>
            <person name="Dannebaum R.O."/>
            <person name="Kuo R.C."/>
            <person name="Labutti K."/>
            <person name="Haridas S."/>
            <person name="Kuo A."/>
            <person name="Salamov A."/>
            <person name="Ahrendt S.R."/>
            <person name="Lipzen A."/>
            <person name="Sullivan W."/>
            <person name="Andreopoulos W.B."/>
            <person name="Clum A."/>
            <person name="Lindquist E."/>
            <person name="Daum C."/>
            <person name="Ramamoorthy G.K."/>
            <person name="Gryganskyi A."/>
            <person name="Culley D."/>
            <person name="Magnuson J.K."/>
            <person name="James T.Y."/>
            <person name="O'Malley M.A."/>
            <person name="Stajich J.E."/>
            <person name="Spatafora J.W."/>
            <person name="Visel A."/>
            <person name="Grigoriev I.V."/>
        </authorList>
    </citation>
    <scope>NUCLEOTIDE SEQUENCE [LARGE SCALE GENOMIC DNA]</scope>
    <source>
        <strain evidence="1 2">NRRL 2496</strain>
    </source>
</reference>
<dbReference type="Proteomes" id="UP000242180">
    <property type="component" value="Unassembled WGS sequence"/>
</dbReference>
<dbReference type="OMA" id="AWNEMEE"/>
<feature type="non-terminal residue" evidence="1">
    <location>
        <position position="1"/>
    </location>
</feature>
<dbReference type="EMBL" id="MCGN01000007">
    <property type="protein sequence ID" value="ORY94802.1"/>
    <property type="molecule type" value="Genomic_DNA"/>
</dbReference>
<gene>
    <name evidence="1" type="ORF">BCR43DRAFT_442904</name>
</gene>
<organism evidence="1 2">
    <name type="scientific">Syncephalastrum racemosum</name>
    <name type="common">Filamentous fungus</name>
    <dbReference type="NCBI Taxonomy" id="13706"/>
    <lineage>
        <taxon>Eukaryota</taxon>
        <taxon>Fungi</taxon>
        <taxon>Fungi incertae sedis</taxon>
        <taxon>Mucoromycota</taxon>
        <taxon>Mucoromycotina</taxon>
        <taxon>Mucoromycetes</taxon>
        <taxon>Mucorales</taxon>
        <taxon>Syncephalastraceae</taxon>
        <taxon>Syncephalastrum</taxon>
    </lineage>
</organism>
<protein>
    <submittedName>
        <fullName evidence="1">Uncharacterized protein</fullName>
    </submittedName>
</protein>
<dbReference type="AlphaFoldDB" id="A0A1X2H8D0"/>
<evidence type="ECO:0000313" key="1">
    <source>
        <dbReference type="EMBL" id="ORY94802.1"/>
    </source>
</evidence>